<dbReference type="CDD" id="cd22992">
    <property type="entry name" value="MOC1"/>
    <property type="match status" value="1"/>
</dbReference>
<gene>
    <name evidence="1" type="ORF">HMPREF1062_04046</name>
</gene>
<comment type="caution">
    <text evidence="1">The sequence shown here is derived from an EMBL/GenBank/DDBJ whole genome shotgun (WGS) entry which is preliminary data.</text>
</comment>
<dbReference type="PATRIC" id="fig|997874.3.peg.4140"/>
<accession>I9QCV2</accession>
<dbReference type="HOGENOM" id="CLU_140844_0_0_10"/>
<organism evidence="1 2">
    <name type="scientific">Bacteroides cellulosilyticus CL02T12C19</name>
    <dbReference type="NCBI Taxonomy" id="997874"/>
    <lineage>
        <taxon>Bacteria</taxon>
        <taxon>Pseudomonadati</taxon>
        <taxon>Bacteroidota</taxon>
        <taxon>Bacteroidia</taxon>
        <taxon>Bacteroidales</taxon>
        <taxon>Bacteroidaceae</taxon>
        <taxon>Bacteroides</taxon>
    </lineage>
</organism>
<evidence type="ECO:0000313" key="2">
    <source>
        <dbReference type="Proteomes" id="UP000003741"/>
    </source>
</evidence>
<dbReference type="RefSeq" id="WP_007218223.1">
    <property type="nucleotide sequence ID" value="NZ_JH724088.1"/>
</dbReference>
<dbReference type="Gene3D" id="3.30.420.10">
    <property type="entry name" value="Ribonuclease H-like superfamily/Ribonuclease H"/>
    <property type="match status" value="1"/>
</dbReference>
<dbReference type="Proteomes" id="UP000003741">
    <property type="component" value="Unassembled WGS sequence"/>
</dbReference>
<protein>
    <submittedName>
        <fullName evidence="1">Uncharacterized protein</fullName>
    </submittedName>
</protein>
<dbReference type="SUPFAM" id="SSF53098">
    <property type="entry name" value="Ribonuclease H-like"/>
    <property type="match status" value="1"/>
</dbReference>
<name>I9QCV2_9BACE</name>
<keyword evidence="2" id="KW-1185">Reference proteome</keyword>
<proteinExistence type="predicted"/>
<dbReference type="EMBL" id="AGXG01000088">
    <property type="protein sequence ID" value="EIY26853.1"/>
    <property type="molecule type" value="Genomic_DNA"/>
</dbReference>
<dbReference type="OrthoDB" id="573331at2"/>
<dbReference type="AlphaFoldDB" id="I9QCV2"/>
<dbReference type="InterPro" id="IPR012337">
    <property type="entry name" value="RNaseH-like_sf"/>
</dbReference>
<dbReference type="GO" id="GO:0003676">
    <property type="term" value="F:nucleic acid binding"/>
    <property type="evidence" value="ECO:0007669"/>
    <property type="project" value="InterPro"/>
</dbReference>
<evidence type="ECO:0000313" key="1">
    <source>
        <dbReference type="EMBL" id="EIY26853.1"/>
    </source>
</evidence>
<sequence length="154" mass="16806">MKAKSKIIAIDPGTNGGIAVYSNESSNVIEVIKMPSTPQDVLSFLLKHKEDSICYLEKVGGMPGQGGSAMFNFGKGYGHLEMALLACDIPTVTVTPQIWQKALQLGTKGDDSTTIWKNKLRAKAQQLFPYIKSITLAISDALLICEYARIKEKL</sequence>
<reference evidence="1 2" key="1">
    <citation type="submission" date="2012-02" db="EMBL/GenBank/DDBJ databases">
        <title>The Genome Sequence of Bacteroides cellulosilyticus CL02T12C19.</title>
        <authorList>
            <consortium name="The Broad Institute Genome Sequencing Platform"/>
            <person name="Earl A."/>
            <person name="Ward D."/>
            <person name="Feldgarden M."/>
            <person name="Gevers D."/>
            <person name="Zitomersky N.L."/>
            <person name="Coyne M.J."/>
            <person name="Comstock L.E."/>
            <person name="Young S.K."/>
            <person name="Zeng Q."/>
            <person name="Gargeya S."/>
            <person name="Fitzgerald M."/>
            <person name="Haas B."/>
            <person name="Abouelleil A."/>
            <person name="Alvarado L."/>
            <person name="Arachchi H.M."/>
            <person name="Berlin A."/>
            <person name="Chapman S.B."/>
            <person name="Gearin G."/>
            <person name="Goldberg J."/>
            <person name="Griggs A."/>
            <person name="Gujja S."/>
            <person name="Hansen M."/>
            <person name="Heiman D."/>
            <person name="Howarth C."/>
            <person name="Larimer J."/>
            <person name="Lui A."/>
            <person name="MacDonald P.J.P."/>
            <person name="McCowen C."/>
            <person name="Montmayeur A."/>
            <person name="Murphy C."/>
            <person name="Neiman D."/>
            <person name="Pearson M."/>
            <person name="Priest M."/>
            <person name="Roberts A."/>
            <person name="Saif S."/>
            <person name="Shea T."/>
            <person name="Sisk P."/>
            <person name="Stolte C."/>
            <person name="Sykes S."/>
            <person name="Wortman J."/>
            <person name="Nusbaum C."/>
            <person name="Birren B."/>
        </authorList>
    </citation>
    <scope>NUCLEOTIDE SEQUENCE [LARGE SCALE GENOMIC DNA]</scope>
    <source>
        <strain evidence="1 2">CL02T12C19</strain>
    </source>
</reference>
<dbReference type="InterPro" id="IPR036397">
    <property type="entry name" value="RNaseH_sf"/>
</dbReference>